<organism evidence="2 3">
    <name type="scientific">Erythrobacter longus</name>
    <dbReference type="NCBI Taxonomy" id="1044"/>
    <lineage>
        <taxon>Bacteria</taxon>
        <taxon>Pseudomonadati</taxon>
        <taxon>Pseudomonadota</taxon>
        <taxon>Alphaproteobacteria</taxon>
        <taxon>Sphingomonadales</taxon>
        <taxon>Erythrobacteraceae</taxon>
        <taxon>Erythrobacter/Porphyrobacter group</taxon>
        <taxon>Erythrobacter</taxon>
    </lineage>
</organism>
<dbReference type="eggNOG" id="COG2520">
    <property type="taxonomic scope" value="Bacteria"/>
</dbReference>
<dbReference type="Pfam" id="PF05050">
    <property type="entry name" value="Methyltransf_21"/>
    <property type="match status" value="1"/>
</dbReference>
<keyword evidence="3" id="KW-1185">Reference proteome</keyword>
<evidence type="ECO:0000313" key="2">
    <source>
        <dbReference type="EMBL" id="KEO90329.1"/>
    </source>
</evidence>
<dbReference type="PANTHER" id="PTHR34203">
    <property type="entry name" value="METHYLTRANSFERASE, FKBM FAMILY PROTEIN"/>
    <property type="match status" value="1"/>
</dbReference>
<dbReference type="CDD" id="cd02440">
    <property type="entry name" value="AdoMet_MTases"/>
    <property type="match status" value="1"/>
</dbReference>
<dbReference type="AlphaFoldDB" id="A0A074MA78"/>
<dbReference type="Proteomes" id="UP000027647">
    <property type="component" value="Unassembled WGS sequence"/>
</dbReference>
<dbReference type="SUPFAM" id="SSF53335">
    <property type="entry name" value="S-adenosyl-L-methionine-dependent methyltransferases"/>
    <property type="match status" value="1"/>
</dbReference>
<gene>
    <name evidence="2" type="ORF">EH31_09575</name>
</gene>
<dbReference type="PANTHER" id="PTHR34203:SF15">
    <property type="entry name" value="SLL1173 PROTEIN"/>
    <property type="match status" value="1"/>
</dbReference>
<comment type="caution">
    <text evidence="2">The sequence shown here is derived from an EMBL/GenBank/DDBJ whole genome shotgun (WGS) entry which is preliminary data.</text>
</comment>
<accession>A0A074MA78</accession>
<dbReference type="InterPro" id="IPR052514">
    <property type="entry name" value="SAM-dependent_MTase"/>
</dbReference>
<evidence type="ECO:0000313" key="3">
    <source>
        <dbReference type="Proteomes" id="UP000027647"/>
    </source>
</evidence>
<evidence type="ECO:0000259" key="1">
    <source>
        <dbReference type="Pfam" id="PF05050"/>
    </source>
</evidence>
<dbReference type="EMBL" id="JMIW01000003">
    <property type="protein sequence ID" value="KEO90329.1"/>
    <property type="molecule type" value="Genomic_DNA"/>
</dbReference>
<dbReference type="NCBIfam" id="TIGR01444">
    <property type="entry name" value="fkbM_fam"/>
    <property type="match status" value="1"/>
</dbReference>
<protein>
    <recommendedName>
        <fullName evidence="1">Methyltransferase FkbM domain-containing protein</fullName>
    </recommendedName>
</protein>
<proteinExistence type="predicted"/>
<name>A0A074MA78_ERYLO</name>
<dbReference type="STRING" id="1044.EH31_09575"/>
<dbReference type="InterPro" id="IPR029063">
    <property type="entry name" value="SAM-dependent_MTases_sf"/>
</dbReference>
<sequence>MRFGTHYGFPIGGNTRDMVSRYIFTFGYWEPNLSEFLASRITPQTKFYDLGTNIGYFSLLAASRGADVVGFEASPQMAATAKANLEKAGLRGMIHNVALAAEVGELTLYDRSGPTNTGSRTINKPENAVIHAKVPAAPLRNLVELDPKADNVFKIDIEGAEGPVLDELADWLLTHPEATATIVVELLEEEESILERFKAARCEVAFLRNDYSRDAYLEKPNGFELTKADEPRPAHPYETVFIRG</sequence>
<dbReference type="Gene3D" id="3.40.50.150">
    <property type="entry name" value="Vaccinia Virus protein VP39"/>
    <property type="match status" value="1"/>
</dbReference>
<reference evidence="2 3" key="1">
    <citation type="submission" date="2014-04" db="EMBL/GenBank/DDBJ databases">
        <title>A comprehensive comparison of genomes of Erythrobacter spp. strains.</title>
        <authorList>
            <person name="Zheng Q."/>
        </authorList>
    </citation>
    <scope>NUCLEOTIDE SEQUENCE [LARGE SCALE GENOMIC DNA]</scope>
    <source>
        <strain evidence="2 3">DSM 6997</strain>
    </source>
</reference>
<feature type="domain" description="Methyltransferase FkbM" evidence="1">
    <location>
        <begin position="49"/>
        <end position="186"/>
    </location>
</feature>
<dbReference type="InterPro" id="IPR006342">
    <property type="entry name" value="FkbM_mtfrase"/>
</dbReference>